<evidence type="ECO:0000313" key="2">
    <source>
        <dbReference type="Proteomes" id="UP000821853"/>
    </source>
</evidence>
<dbReference type="VEuPathDB" id="VectorBase:HLOH_060902"/>
<dbReference type="Proteomes" id="UP000821853">
    <property type="component" value="Chromosome 2"/>
</dbReference>
<reference evidence="1 2" key="1">
    <citation type="journal article" date="2020" name="Cell">
        <title>Large-Scale Comparative Analyses of Tick Genomes Elucidate Their Genetic Diversity and Vector Capacities.</title>
        <authorList>
            <consortium name="Tick Genome and Microbiome Consortium (TIGMIC)"/>
            <person name="Jia N."/>
            <person name="Wang J."/>
            <person name="Shi W."/>
            <person name="Du L."/>
            <person name="Sun Y."/>
            <person name="Zhan W."/>
            <person name="Jiang J.F."/>
            <person name="Wang Q."/>
            <person name="Zhang B."/>
            <person name="Ji P."/>
            <person name="Bell-Sakyi L."/>
            <person name="Cui X.M."/>
            <person name="Yuan T.T."/>
            <person name="Jiang B.G."/>
            <person name="Yang W.F."/>
            <person name="Lam T.T."/>
            <person name="Chang Q.C."/>
            <person name="Ding S.J."/>
            <person name="Wang X.J."/>
            <person name="Zhu J.G."/>
            <person name="Ruan X.D."/>
            <person name="Zhao L."/>
            <person name="Wei J.T."/>
            <person name="Ye R.Z."/>
            <person name="Que T.C."/>
            <person name="Du C.H."/>
            <person name="Zhou Y.H."/>
            <person name="Cheng J.X."/>
            <person name="Dai P.F."/>
            <person name="Guo W.B."/>
            <person name="Han X.H."/>
            <person name="Huang E.J."/>
            <person name="Li L.F."/>
            <person name="Wei W."/>
            <person name="Gao Y.C."/>
            <person name="Liu J.Z."/>
            <person name="Shao H.Z."/>
            <person name="Wang X."/>
            <person name="Wang C.C."/>
            <person name="Yang T.C."/>
            <person name="Huo Q.B."/>
            <person name="Li W."/>
            <person name="Chen H.Y."/>
            <person name="Chen S.E."/>
            <person name="Zhou L.G."/>
            <person name="Ni X.B."/>
            <person name="Tian J.H."/>
            <person name="Sheng Y."/>
            <person name="Liu T."/>
            <person name="Pan Y.S."/>
            <person name="Xia L.Y."/>
            <person name="Li J."/>
            <person name="Zhao F."/>
            <person name="Cao W.C."/>
        </authorList>
    </citation>
    <scope>NUCLEOTIDE SEQUENCE [LARGE SCALE GENOMIC DNA]</scope>
    <source>
        <strain evidence="1">HaeL-2018</strain>
    </source>
</reference>
<evidence type="ECO:0000313" key="1">
    <source>
        <dbReference type="EMBL" id="KAH9367619.1"/>
    </source>
</evidence>
<accession>A0A9J6FXS4</accession>
<comment type="caution">
    <text evidence="1">The sequence shown here is derived from an EMBL/GenBank/DDBJ whole genome shotgun (WGS) entry which is preliminary data.</text>
</comment>
<sequence>MFLNGAGSARLAPIAVLPKPAHLHTRSSLAGPVDRSGARSVFSLAPTCNGAQARRRNYAGPSALLGPQQQLPVRAILPARSLAASPSQAARPLLEDSLGEKTKAARHTFDFSHVTSIRLDIRACTPKTSCQLRALMVPVCRNAEK</sequence>
<dbReference type="AlphaFoldDB" id="A0A9J6FXS4"/>
<gene>
    <name evidence="1" type="ORF">HPB48_009990</name>
</gene>
<organism evidence="1 2">
    <name type="scientific">Haemaphysalis longicornis</name>
    <name type="common">Bush tick</name>
    <dbReference type="NCBI Taxonomy" id="44386"/>
    <lineage>
        <taxon>Eukaryota</taxon>
        <taxon>Metazoa</taxon>
        <taxon>Ecdysozoa</taxon>
        <taxon>Arthropoda</taxon>
        <taxon>Chelicerata</taxon>
        <taxon>Arachnida</taxon>
        <taxon>Acari</taxon>
        <taxon>Parasitiformes</taxon>
        <taxon>Ixodida</taxon>
        <taxon>Ixodoidea</taxon>
        <taxon>Ixodidae</taxon>
        <taxon>Haemaphysalinae</taxon>
        <taxon>Haemaphysalis</taxon>
    </lineage>
</organism>
<dbReference type="EMBL" id="JABSTR010000004">
    <property type="protein sequence ID" value="KAH9367619.1"/>
    <property type="molecule type" value="Genomic_DNA"/>
</dbReference>
<keyword evidence="2" id="KW-1185">Reference proteome</keyword>
<protein>
    <submittedName>
        <fullName evidence="1">Uncharacterized protein</fullName>
    </submittedName>
</protein>
<proteinExistence type="predicted"/>
<name>A0A9J6FXS4_HAELO</name>